<evidence type="ECO:0000256" key="3">
    <source>
        <dbReference type="ARBA" id="ARBA00011233"/>
    </source>
</evidence>
<dbReference type="InterPro" id="IPR035994">
    <property type="entry name" value="Nucleoside_phosphorylase_sf"/>
</dbReference>
<comment type="pathway">
    <text evidence="1 6">Purine metabolism; purine nucleoside salvage.</text>
</comment>
<feature type="domain" description="Nucleoside phosphorylase" evidence="9">
    <location>
        <begin position="20"/>
        <end position="275"/>
    </location>
</feature>
<reference evidence="11" key="1">
    <citation type="journal article" date="2023" name="Commun. Biol.">
        <title>Genome analysis of Parmales, the sister group of diatoms, reveals the evolutionary specialization of diatoms from phago-mixotrophs to photoautotrophs.</title>
        <authorList>
            <person name="Ban H."/>
            <person name="Sato S."/>
            <person name="Yoshikawa S."/>
            <person name="Yamada K."/>
            <person name="Nakamura Y."/>
            <person name="Ichinomiya M."/>
            <person name="Sato N."/>
            <person name="Blanc-Mathieu R."/>
            <person name="Endo H."/>
            <person name="Kuwata A."/>
            <person name="Ogata H."/>
        </authorList>
    </citation>
    <scope>NUCLEOTIDE SEQUENCE [LARGE SCALE GENOMIC DNA]</scope>
    <source>
        <strain evidence="11">NIES 3700</strain>
    </source>
</reference>
<evidence type="ECO:0000256" key="4">
    <source>
        <dbReference type="ARBA" id="ARBA00022676"/>
    </source>
</evidence>
<dbReference type="NCBIfam" id="TIGR01697">
    <property type="entry name" value="PNPH-PUNA-XAPA"/>
    <property type="match status" value="1"/>
</dbReference>
<proteinExistence type="inferred from homology"/>
<dbReference type="SUPFAM" id="SSF53167">
    <property type="entry name" value="Purine and uridine phosphorylases"/>
    <property type="match status" value="1"/>
</dbReference>
<comment type="function">
    <text evidence="6">The purine nucleoside phosphorylases catalyze the phosphorolytic breakdown of the N-glycosidic bond in the beta-(deoxy)ribonucleoside molecules, with the formation of the corresponding free purine bases and pentose-1-phosphate.</text>
</comment>
<feature type="binding site" evidence="7">
    <location>
        <position position="196"/>
    </location>
    <ligand>
        <name>a purine D-ribonucleoside</name>
        <dbReference type="ChEBI" id="CHEBI:142355"/>
    </ligand>
</feature>
<evidence type="ECO:0000256" key="5">
    <source>
        <dbReference type="ARBA" id="ARBA00022679"/>
    </source>
</evidence>
<sequence length="324" mass="34749">MSEYREVAAFLKSNTKYEPKIGIVCGSGLSELSKTMTECQTFKYSEIPGFPMSTVQGHKGELVFGMLEGVVAVCLRGRFHSYEGYSMDLCALPVRVMRCLGVKLVVVTNAAGGLNPNNNVGDVVTITDHFAIPNLGGKNCLVGHNDPELGPRFPPMSNAYDVKLASIVASSASKLGFTDFVRPSGTYCFVSGPMYETMAEAKFLRSIGGDAVGMSTVPEVVAAHHCGLKVICLSLITNKVVMPGDNVTEAASHAEVLEAVQKRSEQIQELVKRVVVESKSYVEGIPDLKPIDLSKVKSGNLKGRWAFAVVALIATAAVVLSRKK</sequence>
<comment type="subunit">
    <text evidence="3">Homotrimer.</text>
</comment>
<keyword evidence="4 6" id="KW-0328">Glycosyltransferase</keyword>
<dbReference type="EMBL" id="BRXW01000660">
    <property type="protein sequence ID" value="GMH72855.1"/>
    <property type="molecule type" value="Genomic_DNA"/>
</dbReference>
<comment type="similarity">
    <text evidence="2 6">Belongs to the PNP/MTAP phosphorylase family.</text>
</comment>
<evidence type="ECO:0000259" key="9">
    <source>
        <dbReference type="Pfam" id="PF01048"/>
    </source>
</evidence>
<name>A0A9W7AMZ0_9STRA</name>
<keyword evidence="8" id="KW-0812">Transmembrane</keyword>
<comment type="caution">
    <text evidence="10">The sequence shown here is derived from an EMBL/GenBank/DDBJ whole genome shotgun (WGS) entry which is preliminary data.</text>
</comment>
<organism evidence="10 11">
    <name type="scientific">Triparma laevis f. longispina</name>
    <dbReference type="NCBI Taxonomy" id="1714387"/>
    <lineage>
        <taxon>Eukaryota</taxon>
        <taxon>Sar</taxon>
        <taxon>Stramenopiles</taxon>
        <taxon>Ochrophyta</taxon>
        <taxon>Bolidophyceae</taxon>
        <taxon>Parmales</taxon>
        <taxon>Triparmaceae</taxon>
        <taxon>Triparma</taxon>
    </lineage>
</organism>
<dbReference type="NCBIfam" id="NF006054">
    <property type="entry name" value="PRK08202.1"/>
    <property type="match status" value="1"/>
</dbReference>
<dbReference type="PROSITE" id="PS01240">
    <property type="entry name" value="PNP_MTAP_2"/>
    <property type="match status" value="1"/>
</dbReference>
<dbReference type="CDD" id="cd09009">
    <property type="entry name" value="PNP-EcPNPII_like"/>
    <property type="match status" value="1"/>
</dbReference>
<keyword evidence="8" id="KW-0472">Membrane</keyword>
<dbReference type="InterPro" id="IPR011268">
    <property type="entry name" value="Purine_phosphorylase"/>
</dbReference>
<feature type="binding site" evidence="7">
    <location>
        <position position="27"/>
    </location>
    <ligand>
        <name>phosphate</name>
        <dbReference type="ChEBI" id="CHEBI:43474"/>
    </ligand>
</feature>
<protein>
    <recommendedName>
        <fullName evidence="6">Purine nucleoside phosphorylase</fullName>
        <ecNumber evidence="6">2.4.2.1</ecNumber>
    </recommendedName>
    <alternativeName>
        <fullName evidence="6">Inosine-guanosine phosphorylase</fullName>
    </alternativeName>
</protein>
<dbReference type="Proteomes" id="UP001165122">
    <property type="component" value="Unassembled WGS sequence"/>
</dbReference>
<feature type="binding site" evidence="7">
    <location>
        <position position="215"/>
    </location>
    <ligand>
        <name>phosphate</name>
        <dbReference type="ChEBI" id="CHEBI:43474"/>
    </ligand>
</feature>
<dbReference type="PANTHER" id="PTHR11904:SF9">
    <property type="entry name" value="PURINE NUCLEOSIDE PHOSPHORYLASE-RELATED"/>
    <property type="match status" value="1"/>
</dbReference>
<feature type="binding site" evidence="7">
    <location>
        <position position="58"/>
    </location>
    <ligand>
        <name>phosphate</name>
        <dbReference type="ChEBI" id="CHEBI:43474"/>
    </ligand>
</feature>
<feature type="binding site" evidence="7">
    <location>
        <position position="110"/>
    </location>
    <ligand>
        <name>phosphate</name>
        <dbReference type="ChEBI" id="CHEBI:43474"/>
    </ligand>
</feature>
<keyword evidence="8" id="KW-1133">Transmembrane helix</keyword>
<feature type="binding site" evidence="7">
    <location>
        <position position="238"/>
    </location>
    <ligand>
        <name>a purine D-ribonucleoside</name>
        <dbReference type="ChEBI" id="CHEBI:142355"/>
    </ligand>
</feature>
<evidence type="ECO:0000256" key="8">
    <source>
        <dbReference type="SAM" id="Phobius"/>
    </source>
</evidence>
<dbReference type="PIRSF" id="PIRSF000477">
    <property type="entry name" value="PurNPase"/>
    <property type="match status" value="1"/>
</dbReference>
<evidence type="ECO:0000256" key="2">
    <source>
        <dbReference type="ARBA" id="ARBA00006751"/>
    </source>
</evidence>
<gene>
    <name evidence="10" type="ORF">TrLO_g7024</name>
</gene>
<dbReference type="InterPro" id="IPR011270">
    <property type="entry name" value="Pur_Nuc_Pase_Ino/Guo-sp"/>
</dbReference>
<dbReference type="Gene3D" id="3.40.50.1580">
    <property type="entry name" value="Nucleoside phosphorylase domain"/>
    <property type="match status" value="1"/>
</dbReference>
<dbReference type="PANTHER" id="PTHR11904">
    <property type="entry name" value="METHYLTHIOADENOSINE/PURINE NUCLEOSIDE PHOSPHORYLASE"/>
    <property type="match status" value="1"/>
</dbReference>
<dbReference type="FunFam" id="3.40.50.1580:FF:000004">
    <property type="entry name" value="Purine nucleoside phosphorylase"/>
    <property type="match status" value="1"/>
</dbReference>
<evidence type="ECO:0000313" key="10">
    <source>
        <dbReference type="EMBL" id="GMH72855.1"/>
    </source>
</evidence>
<feature type="binding site" evidence="7">
    <location>
        <begin position="78"/>
        <end position="80"/>
    </location>
    <ligand>
        <name>phosphate</name>
        <dbReference type="ChEBI" id="CHEBI:43474"/>
    </ligand>
</feature>
<evidence type="ECO:0000256" key="6">
    <source>
        <dbReference type="PIRNR" id="PIRNR000477"/>
    </source>
</evidence>
<dbReference type="GO" id="GO:0005737">
    <property type="term" value="C:cytoplasm"/>
    <property type="evidence" value="ECO:0007669"/>
    <property type="project" value="TreeGrafter"/>
</dbReference>
<dbReference type="AlphaFoldDB" id="A0A9W7AMZ0"/>
<dbReference type="EC" id="2.4.2.1" evidence="6"/>
<dbReference type="InterPro" id="IPR018099">
    <property type="entry name" value="Purine_phosphorylase-2_CS"/>
</dbReference>
<keyword evidence="11" id="KW-1185">Reference proteome</keyword>
<evidence type="ECO:0000256" key="1">
    <source>
        <dbReference type="ARBA" id="ARBA00005058"/>
    </source>
</evidence>
<dbReference type="GO" id="GO:0004731">
    <property type="term" value="F:purine-nucleoside phosphorylase activity"/>
    <property type="evidence" value="ECO:0007669"/>
    <property type="project" value="UniProtKB-EC"/>
</dbReference>
<dbReference type="GO" id="GO:0009116">
    <property type="term" value="P:nucleoside metabolic process"/>
    <property type="evidence" value="ECO:0007669"/>
    <property type="project" value="InterPro"/>
</dbReference>
<evidence type="ECO:0000256" key="7">
    <source>
        <dbReference type="PIRSR" id="PIRSR000477-2"/>
    </source>
</evidence>
<dbReference type="NCBIfam" id="TIGR01700">
    <property type="entry name" value="PNPH"/>
    <property type="match status" value="1"/>
</dbReference>
<accession>A0A9W7AMZ0</accession>
<evidence type="ECO:0000313" key="11">
    <source>
        <dbReference type="Proteomes" id="UP001165122"/>
    </source>
</evidence>
<dbReference type="OrthoDB" id="10261782at2759"/>
<dbReference type="Pfam" id="PF01048">
    <property type="entry name" value="PNP_UDP_1"/>
    <property type="match status" value="1"/>
</dbReference>
<dbReference type="InterPro" id="IPR000845">
    <property type="entry name" value="Nucleoside_phosphorylase_d"/>
</dbReference>
<keyword evidence="5 6" id="KW-0808">Transferase</keyword>
<feature type="transmembrane region" description="Helical" evidence="8">
    <location>
        <begin position="303"/>
        <end position="321"/>
    </location>
</feature>